<evidence type="ECO:0000256" key="1">
    <source>
        <dbReference type="SAM" id="MobiDB-lite"/>
    </source>
</evidence>
<dbReference type="EMBL" id="JAOYFB010000038">
    <property type="protein sequence ID" value="KAK4025616.1"/>
    <property type="molecule type" value="Genomic_DNA"/>
</dbReference>
<organism evidence="2 3">
    <name type="scientific">Daphnia magna</name>
    <dbReference type="NCBI Taxonomy" id="35525"/>
    <lineage>
        <taxon>Eukaryota</taxon>
        <taxon>Metazoa</taxon>
        <taxon>Ecdysozoa</taxon>
        <taxon>Arthropoda</taxon>
        <taxon>Crustacea</taxon>
        <taxon>Branchiopoda</taxon>
        <taxon>Diplostraca</taxon>
        <taxon>Cladocera</taxon>
        <taxon>Anomopoda</taxon>
        <taxon>Daphniidae</taxon>
        <taxon>Daphnia</taxon>
    </lineage>
</organism>
<sequence length="65" mass="7597">MYCNRKLLLLFHSDGLRTSNIVGVQQQKNPPRPTNFVCPSHLKDVTDDRHHHQLSQESKESREDD</sequence>
<keyword evidence="3" id="KW-1185">Reference proteome</keyword>
<name>A0ABR0AKG8_9CRUS</name>
<protein>
    <submittedName>
        <fullName evidence="2">Uncharacterized protein</fullName>
    </submittedName>
</protein>
<gene>
    <name evidence="2" type="ORF">OUZ56_014674</name>
</gene>
<evidence type="ECO:0000313" key="3">
    <source>
        <dbReference type="Proteomes" id="UP001234178"/>
    </source>
</evidence>
<reference evidence="2 3" key="1">
    <citation type="journal article" date="2023" name="Nucleic Acids Res.">
        <title>The hologenome of Daphnia magna reveals possible DNA methylation and microbiome-mediated evolution of the host genome.</title>
        <authorList>
            <person name="Chaturvedi A."/>
            <person name="Li X."/>
            <person name="Dhandapani V."/>
            <person name="Marshall H."/>
            <person name="Kissane S."/>
            <person name="Cuenca-Cambronero M."/>
            <person name="Asole G."/>
            <person name="Calvet F."/>
            <person name="Ruiz-Romero M."/>
            <person name="Marangio P."/>
            <person name="Guigo R."/>
            <person name="Rago D."/>
            <person name="Mirbahai L."/>
            <person name="Eastwood N."/>
            <person name="Colbourne J.K."/>
            <person name="Zhou J."/>
            <person name="Mallon E."/>
            <person name="Orsini L."/>
        </authorList>
    </citation>
    <scope>NUCLEOTIDE SEQUENCE [LARGE SCALE GENOMIC DNA]</scope>
    <source>
        <strain evidence="2">LRV0_1</strain>
    </source>
</reference>
<feature type="region of interest" description="Disordered" evidence="1">
    <location>
        <begin position="41"/>
        <end position="65"/>
    </location>
</feature>
<proteinExistence type="predicted"/>
<feature type="compositionally biased region" description="Basic and acidic residues" evidence="1">
    <location>
        <begin position="41"/>
        <end position="50"/>
    </location>
</feature>
<comment type="caution">
    <text evidence="2">The sequence shown here is derived from an EMBL/GenBank/DDBJ whole genome shotgun (WGS) entry which is preliminary data.</text>
</comment>
<accession>A0ABR0AKG8</accession>
<dbReference type="Proteomes" id="UP001234178">
    <property type="component" value="Unassembled WGS sequence"/>
</dbReference>
<evidence type="ECO:0000313" key="2">
    <source>
        <dbReference type="EMBL" id="KAK4025616.1"/>
    </source>
</evidence>